<organism evidence="2 3">
    <name type="scientific">Portunus trituberculatus</name>
    <name type="common">Swimming crab</name>
    <name type="synonym">Neptunus trituberculatus</name>
    <dbReference type="NCBI Taxonomy" id="210409"/>
    <lineage>
        <taxon>Eukaryota</taxon>
        <taxon>Metazoa</taxon>
        <taxon>Ecdysozoa</taxon>
        <taxon>Arthropoda</taxon>
        <taxon>Crustacea</taxon>
        <taxon>Multicrustacea</taxon>
        <taxon>Malacostraca</taxon>
        <taxon>Eumalacostraca</taxon>
        <taxon>Eucarida</taxon>
        <taxon>Decapoda</taxon>
        <taxon>Pleocyemata</taxon>
        <taxon>Brachyura</taxon>
        <taxon>Eubrachyura</taxon>
        <taxon>Portunoidea</taxon>
        <taxon>Portunidae</taxon>
        <taxon>Portuninae</taxon>
        <taxon>Portunus</taxon>
    </lineage>
</organism>
<proteinExistence type="predicted"/>
<comment type="caution">
    <text evidence="2">The sequence shown here is derived from an EMBL/GenBank/DDBJ whole genome shotgun (WGS) entry which is preliminary data.</text>
</comment>
<feature type="compositionally biased region" description="Low complexity" evidence="1">
    <location>
        <begin position="117"/>
        <end position="127"/>
    </location>
</feature>
<gene>
    <name evidence="2" type="ORF">E2C01_040011</name>
</gene>
<evidence type="ECO:0000313" key="3">
    <source>
        <dbReference type="Proteomes" id="UP000324222"/>
    </source>
</evidence>
<sequence>MCSAEDRCSECSHLSLLQFQAFVKDTKKCFAKEKKRAKSSGGSSEKHPHRQEPASEAPWASRFITVKSDLAAMKASIAQLSAVLLPPASGSALSEVSECASVRQLVPGVRGPQSPHSSGPSVVAAGSSGASLSVSYLPDLAPGVSGGRLPLFQSLPRSWRSGE</sequence>
<evidence type="ECO:0000256" key="1">
    <source>
        <dbReference type="SAM" id="MobiDB-lite"/>
    </source>
</evidence>
<reference evidence="2 3" key="1">
    <citation type="submission" date="2019-05" db="EMBL/GenBank/DDBJ databases">
        <title>Another draft genome of Portunus trituberculatus and its Hox gene families provides insights of decapod evolution.</title>
        <authorList>
            <person name="Jeong J.-H."/>
            <person name="Song I."/>
            <person name="Kim S."/>
            <person name="Choi T."/>
            <person name="Kim D."/>
            <person name="Ryu S."/>
            <person name="Kim W."/>
        </authorList>
    </citation>
    <scope>NUCLEOTIDE SEQUENCE [LARGE SCALE GENOMIC DNA]</scope>
    <source>
        <tissue evidence="2">Muscle</tissue>
    </source>
</reference>
<accession>A0A5B7FPJ9</accession>
<keyword evidence="3" id="KW-1185">Reference proteome</keyword>
<name>A0A5B7FPJ9_PORTR</name>
<protein>
    <submittedName>
        <fullName evidence="2">Uncharacterized protein</fullName>
    </submittedName>
</protein>
<feature type="compositionally biased region" description="Basic and acidic residues" evidence="1">
    <location>
        <begin position="44"/>
        <end position="53"/>
    </location>
</feature>
<feature type="region of interest" description="Disordered" evidence="1">
    <location>
        <begin position="107"/>
        <end position="127"/>
    </location>
</feature>
<dbReference type="AlphaFoldDB" id="A0A5B7FPJ9"/>
<evidence type="ECO:0000313" key="2">
    <source>
        <dbReference type="EMBL" id="MPC46294.1"/>
    </source>
</evidence>
<dbReference type="Proteomes" id="UP000324222">
    <property type="component" value="Unassembled WGS sequence"/>
</dbReference>
<dbReference type="EMBL" id="VSRR010007139">
    <property type="protein sequence ID" value="MPC46294.1"/>
    <property type="molecule type" value="Genomic_DNA"/>
</dbReference>
<feature type="region of interest" description="Disordered" evidence="1">
    <location>
        <begin position="33"/>
        <end position="58"/>
    </location>
</feature>